<accession>A0A8E2BF81</accession>
<dbReference type="Pfam" id="PF01408">
    <property type="entry name" value="GFO_IDH_MocA"/>
    <property type="match status" value="1"/>
</dbReference>
<dbReference type="InterPro" id="IPR008354">
    <property type="entry name" value="Glc-Fru_OxRdtase_bac"/>
</dbReference>
<dbReference type="GO" id="GO:0016491">
    <property type="term" value="F:oxidoreductase activity"/>
    <property type="evidence" value="ECO:0007669"/>
    <property type="project" value="UniProtKB-KW"/>
</dbReference>
<gene>
    <name evidence="5" type="ORF">HNQ96_005023</name>
</gene>
<feature type="domain" description="GFO/IDH/MocA-like oxidoreductase" evidence="4">
    <location>
        <begin position="139"/>
        <end position="253"/>
    </location>
</feature>
<dbReference type="Pfam" id="PF22725">
    <property type="entry name" value="GFO_IDH_MocA_C3"/>
    <property type="match status" value="1"/>
</dbReference>
<dbReference type="PANTHER" id="PTHR22604">
    <property type="entry name" value="OXIDOREDUCTASES"/>
    <property type="match status" value="1"/>
</dbReference>
<dbReference type="Proteomes" id="UP000532373">
    <property type="component" value="Unassembled WGS sequence"/>
</dbReference>
<dbReference type="SUPFAM" id="SSF55347">
    <property type="entry name" value="Glyceraldehyde-3-phosphate dehydrogenase-like, C-terminal domain"/>
    <property type="match status" value="1"/>
</dbReference>
<dbReference type="InterPro" id="IPR055170">
    <property type="entry name" value="GFO_IDH_MocA-like_dom"/>
</dbReference>
<dbReference type="InterPro" id="IPR050984">
    <property type="entry name" value="Gfo/Idh/MocA_domain"/>
</dbReference>
<reference evidence="5 6" key="1">
    <citation type="submission" date="2020-08" db="EMBL/GenBank/DDBJ databases">
        <title>Genomic Encyclopedia of Type Strains, Phase IV (KMG-IV): sequencing the most valuable type-strain genomes for metagenomic binning, comparative biology and taxonomic classification.</title>
        <authorList>
            <person name="Goeker M."/>
        </authorList>
    </citation>
    <scope>NUCLEOTIDE SEQUENCE [LARGE SCALE GENOMIC DNA]</scope>
    <source>
        <strain evidence="5 6">DSM 17454</strain>
    </source>
</reference>
<name>A0A8E2BF81_9HYPH</name>
<dbReference type="InterPro" id="IPR000683">
    <property type="entry name" value="Gfo/Idh/MocA-like_OxRdtase_N"/>
</dbReference>
<proteinExistence type="inferred from homology"/>
<comment type="similarity">
    <text evidence="1">Belongs to the Gfo/Idh/MocA family.</text>
</comment>
<evidence type="ECO:0000259" key="4">
    <source>
        <dbReference type="Pfam" id="PF22725"/>
    </source>
</evidence>
<protein>
    <submittedName>
        <fullName evidence="5">Dehydrogenase</fullName>
    </submittedName>
</protein>
<dbReference type="SUPFAM" id="SSF51735">
    <property type="entry name" value="NAD(P)-binding Rossmann-fold domains"/>
    <property type="match status" value="1"/>
</dbReference>
<dbReference type="Gene3D" id="3.40.50.720">
    <property type="entry name" value="NAD(P)-binding Rossmann-like Domain"/>
    <property type="match status" value="1"/>
</dbReference>
<evidence type="ECO:0000313" key="5">
    <source>
        <dbReference type="EMBL" id="MBB6469134.1"/>
    </source>
</evidence>
<evidence type="ECO:0000256" key="1">
    <source>
        <dbReference type="ARBA" id="ARBA00010928"/>
    </source>
</evidence>
<dbReference type="EMBL" id="JACHGI010000014">
    <property type="protein sequence ID" value="MBB6469134.1"/>
    <property type="molecule type" value="Genomic_DNA"/>
</dbReference>
<dbReference type="RefSeq" id="WP_184772246.1">
    <property type="nucleotide sequence ID" value="NZ_JACHGI010000014.1"/>
</dbReference>
<evidence type="ECO:0000259" key="3">
    <source>
        <dbReference type="Pfam" id="PF01408"/>
    </source>
</evidence>
<sequence length="358" mass="39011">MSMVRYAVVGAGWISQEAFMPGVQQSANSTISAIVSGSKESANRLAEFYDIPHVVAYEDFDDFLAGDEVDAVYLALPNSRHADYAIRAAKAGKHVLVEKPLAISEAECRAMIAAAQENNVHLVTAYRLHNEPGTLDVLARIAAGEIGDPRIFASAFSFVQKEGNHRLSAKYWGGPLQDIGIYCLNAMRHVFGVEPEEVTAVASDGGGNPLFAEVPETVAVTLRFPGGRIGQFLVSFGASDQDFYMVSGTKGSFMLDPGFRFEMATELEHRVGLVRTRKTYPRTDQFAGMADYLSHCILTGRSPRLTGDEGLADVVILRAIERAAATGKAQTIPKLPDTIQPEMEMKRELPATERRLVL</sequence>
<dbReference type="PRINTS" id="PR01775">
    <property type="entry name" value="GLFROXRDTASE"/>
</dbReference>
<feature type="domain" description="Gfo/Idh/MocA-like oxidoreductase N-terminal" evidence="3">
    <location>
        <begin position="4"/>
        <end position="124"/>
    </location>
</feature>
<dbReference type="Gene3D" id="3.30.360.10">
    <property type="entry name" value="Dihydrodipicolinate Reductase, domain 2"/>
    <property type="match status" value="1"/>
</dbReference>
<comment type="caution">
    <text evidence="5">The sequence shown here is derived from an EMBL/GenBank/DDBJ whole genome shotgun (WGS) entry which is preliminary data.</text>
</comment>
<dbReference type="PANTHER" id="PTHR22604:SF105">
    <property type="entry name" value="TRANS-1,2-DIHYDROBENZENE-1,2-DIOL DEHYDROGENASE"/>
    <property type="match status" value="1"/>
</dbReference>
<keyword evidence="2" id="KW-0560">Oxidoreductase</keyword>
<evidence type="ECO:0000313" key="6">
    <source>
        <dbReference type="Proteomes" id="UP000532373"/>
    </source>
</evidence>
<dbReference type="AlphaFoldDB" id="A0A8E2BF81"/>
<dbReference type="GO" id="GO:0000166">
    <property type="term" value="F:nucleotide binding"/>
    <property type="evidence" value="ECO:0007669"/>
    <property type="project" value="InterPro"/>
</dbReference>
<dbReference type="InterPro" id="IPR036291">
    <property type="entry name" value="NAD(P)-bd_dom_sf"/>
</dbReference>
<evidence type="ECO:0000256" key="2">
    <source>
        <dbReference type="ARBA" id="ARBA00023002"/>
    </source>
</evidence>
<organism evidence="5 6">
    <name type="scientific">Aminobacter carboxidus</name>
    <dbReference type="NCBI Taxonomy" id="376165"/>
    <lineage>
        <taxon>Bacteria</taxon>
        <taxon>Pseudomonadati</taxon>
        <taxon>Pseudomonadota</taxon>
        <taxon>Alphaproteobacteria</taxon>
        <taxon>Hyphomicrobiales</taxon>
        <taxon>Phyllobacteriaceae</taxon>
        <taxon>Aminobacter</taxon>
    </lineage>
</organism>